<dbReference type="EMBL" id="JACHMJ010000001">
    <property type="protein sequence ID" value="MBB5842606.1"/>
    <property type="molecule type" value="Genomic_DNA"/>
</dbReference>
<dbReference type="Proteomes" id="UP000536685">
    <property type="component" value="Unassembled WGS sequence"/>
</dbReference>
<dbReference type="AlphaFoldDB" id="A0A841ALL7"/>
<dbReference type="CDD" id="cd00085">
    <property type="entry name" value="HNHc"/>
    <property type="match status" value="1"/>
</dbReference>
<accession>A0A841ALL7</accession>
<feature type="region of interest" description="Disordered" evidence="1">
    <location>
        <begin position="1"/>
        <end position="20"/>
    </location>
</feature>
<sequence length="506" mass="55327">MSNSDTFHPPGGLLFEPPPDPLTVLPSDLVDTSLLDASLSPVERRQALFGLYLDDAETEDRQLAVAAARRARRIDELRVLSEQIAAEEAEEESVRRAAFGRPRRTDSGWTVKHRAQAELATEIAAAFTLTRTMAEHLVVESKTLVTGLPLTLDALAAGAMRYEHAKVMASTAADLDAPTRAVFERELVPLAGRMIVPTFRKRAVQVKERLHQQTLDERHQKAVVSRALIFDPGENGMGYLTLHAANEDLAGIYNRITDIALPKTADDNRTLTQRRADVATEILLKGDLCGDGAAGDPETALDGTGKDGKRLGHGVVAQIHIEIPILTLLGKDTAPATLEGSIPVDPATARTLVADAPGFYRLLTDPVTGSIVSFDDRFRHLPPSLRRAVRLIDGKCTGPWCDATANESHGHHPVEWSDSHDTSLANSALACAPDHRLIHNTRWLMNRLPDGDKEWISPCGRRYVIPPQRRLAPGFLEATKKASATTDETPQNWDTPLTDEGNDMPF</sequence>
<evidence type="ECO:0000256" key="1">
    <source>
        <dbReference type="SAM" id="MobiDB-lite"/>
    </source>
</evidence>
<proteinExistence type="predicted"/>
<reference evidence="3 4" key="1">
    <citation type="submission" date="2020-08" db="EMBL/GenBank/DDBJ databases">
        <title>Sequencing the genomes of 1000 actinobacteria strains.</title>
        <authorList>
            <person name="Klenk H.-P."/>
        </authorList>
    </citation>
    <scope>NUCLEOTIDE SEQUENCE [LARGE SCALE GENOMIC DNA]</scope>
    <source>
        <strain evidence="3 4">DSM 105784</strain>
    </source>
</reference>
<dbReference type="InterPro" id="IPR003615">
    <property type="entry name" value="HNH_nuc"/>
</dbReference>
<keyword evidence="4" id="KW-1185">Reference proteome</keyword>
<feature type="domain" description="DUF222" evidence="2">
    <location>
        <begin position="97"/>
        <end position="390"/>
    </location>
</feature>
<feature type="region of interest" description="Disordered" evidence="1">
    <location>
        <begin position="480"/>
        <end position="506"/>
    </location>
</feature>
<gene>
    <name evidence="3" type="ORF">HD599_000929</name>
</gene>
<dbReference type="Pfam" id="PF02720">
    <property type="entry name" value="DUF222"/>
    <property type="match status" value="1"/>
</dbReference>
<name>A0A841ALL7_9MICO</name>
<organism evidence="3 4">
    <name type="scientific">Conyzicola lurida</name>
    <dbReference type="NCBI Taxonomy" id="1172621"/>
    <lineage>
        <taxon>Bacteria</taxon>
        <taxon>Bacillati</taxon>
        <taxon>Actinomycetota</taxon>
        <taxon>Actinomycetes</taxon>
        <taxon>Micrococcales</taxon>
        <taxon>Microbacteriaceae</taxon>
        <taxon>Conyzicola</taxon>
    </lineage>
</organism>
<dbReference type="RefSeq" id="WP_184234068.1">
    <property type="nucleotide sequence ID" value="NZ_JACHMJ010000001.1"/>
</dbReference>
<dbReference type="InterPro" id="IPR003870">
    <property type="entry name" value="DUF222"/>
</dbReference>
<evidence type="ECO:0000313" key="3">
    <source>
        <dbReference type="EMBL" id="MBB5842606.1"/>
    </source>
</evidence>
<protein>
    <recommendedName>
        <fullName evidence="2">DUF222 domain-containing protein</fullName>
    </recommendedName>
</protein>
<evidence type="ECO:0000313" key="4">
    <source>
        <dbReference type="Proteomes" id="UP000536685"/>
    </source>
</evidence>
<feature type="compositionally biased region" description="Polar residues" evidence="1">
    <location>
        <begin position="482"/>
        <end position="495"/>
    </location>
</feature>
<comment type="caution">
    <text evidence="3">The sequence shown here is derived from an EMBL/GenBank/DDBJ whole genome shotgun (WGS) entry which is preliminary data.</text>
</comment>
<evidence type="ECO:0000259" key="2">
    <source>
        <dbReference type="Pfam" id="PF02720"/>
    </source>
</evidence>